<dbReference type="PANTHER" id="PTHR23310">
    <property type="entry name" value="ACYL-COA-BINDING PROTEIN, ACBP"/>
    <property type="match status" value="1"/>
</dbReference>
<comment type="similarity">
    <text evidence="1">Belongs to the ACBP family.</text>
</comment>
<dbReference type="AlphaFoldDB" id="A0AAN7WUD1"/>
<keyword evidence="5" id="KW-1185">Reference proteome</keyword>
<dbReference type="Proteomes" id="UP001306508">
    <property type="component" value="Unassembled WGS sequence"/>
</dbReference>
<dbReference type="PRINTS" id="PR00689">
    <property type="entry name" value="ACOABINDINGP"/>
</dbReference>
<evidence type="ECO:0000256" key="2">
    <source>
        <dbReference type="ARBA" id="ARBA00023121"/>
    </source>
</evidence>
<dbReference type="PANTHER" id="PTHR23310:SF62">
    <property type="entry name" value="ACYL-COA BINDING PROTEIN 1, ISOFORM A"/>
    <property type="match status" value="1"/>
</dbReference>
<dbReference type="PROSITE" id="PS00880">
    <property type="entry name" value="ACB_1"/>
    <property type="match status" value="1"/>
</dbReference>
<dbReference type="GO" id="GO:0006631">
    <property type="term" value="P:fatty acid metabolic process"/>
    <property type="evidence" value="ECO:0007669"/>
    <property type="project" value="TreeGrafter"/>
</dbReference>
<reference evidence="5" key="1">
    <citation type="submission" date="2023-07" db="EMBL/GenBank/DDBJ databases">
        <title>A draft genome of Kazachstania heterogenica Y-27499.</title>
        <authorList>
            <person name="Donic C."/>
            <person name="Kralova J.S."/>
            <person name="Fidel L."/>
            <person name="Ben-Dor S."/>
            <person name="Jung S."/>
        </authorList>
    </citation>
    <scope>NUCLEOTIDE SEQUENCE [LARGE SCALE GENOMIC DNA]</scope>
    <source>
        <strain evidence="5">Y27499</strain>
    </source>
</reference>
<organism evidence="4 5">
    <name type="scientific">Arxiozyma heterogenica</name>
    <dbReference type="NCBI Taxonomy" id="278026"/>
    <lineage>
        <taxon>Eukaryota</taxon>
        <taxon>Fungi</taxon>
        <taxon>Dikarya</taxon>
        <taxon>Ascomycota</taxon>
        <taxon>Saccharomycotina</taxon>
        <taxon>Saccharomycetes</taxon>
        <taxon>Saccharomycetales</taxon>
        <taxon>Saccharomycetaceae</taxon>
        <taxon>Arxiozyma</taxon>
    </lineage>
</organism>
<dbReference type="InterPro" id="IPR022408">
    <property type="entry name" value="Acyl-CoA-binding_prot_CS"/>
</dbReference>
<keyword evidence="2" id="KW-0446">Lipid-binding</keyword>
<dbReference type="Pfam" id="PF00887">
    <property type="entry name" value="ACBP"/>
    <property type="match status" value="1"/>
</dbReference>
<evidence type="ECO:0000313" key="5">
    <source>
        <dbReference type="Proteomes" id="UP001306508"/>
    </source>
</evidence>
<comment type="caution">
    <text evidence="4">The sequence shown here is derived from an EMBL/GenBank/DDBJ whole genome shotgun (WGS) entry which is preliminary data.</text>
</comment>
<proteinExistence type="inferred from homology"/>
<dbReference type="InterPro" id="IPR035984">
    <property type="entry name" value="Acyl-CoA-binding_sf"/>
</dbReference>
<sequence>MVSELFEKKAEEVNHLPTKPTTDELLKLYSLYKQATVGDCNTERPGVFNIKDRKKWDAWHALKGTLTQEEAAQKYIEFVDELIAKYSS</sequence>
<dbReference type="SUPFAM" id="SSF47027">
    <property type="entry name" value="Acyl-CoA binding protein"/>
    <property type="match status" value="1"/>
</dbReference>
<dbReference type="Gene3D" id="1.20.80.10">
    <property type="match status" value="1"/>
</dbReference>
<dbReference type="InterPro" id="IPR014352">
    <property type="entry name" value="FERM/acyl-CoA-bd_prot_sf"/>
</dbReference>
<protein>
    <recommendedName>
        <fullName evidence="3">ACB domain-containing protein</fullName>
    </recommendedName>
</protein>
<dbReference type="CDD" id="cd00435">
    <property type="entry name" value="ACBP"/>
    <property type="match status" value="1"/>
</dbReference>
<dbReference type="GO" id="GO:0000062">
    <property type="term" value="F:fatty-acyl-CoA binding"/>
    <property type="evidence" value="ECO:0007669"/>
    <property type="project" value="InterPro"/>
</dbReference>
<name>A0AAN7WUD1_9SACH</name>
<evidence type="ECO:0000313" key="4">
    <source>
        <dbReference type="EMBL" id="KAK5782398.1"/>
    </source>
</evidence>
<dbReference type="InterPro" id="IPR000582">
    <property type="entry name" value="Acyl-CoA-binding_protein"/>
</dbReference>
<dbReference type="FunFam" id="1.20.80.10:FF:000010">
    <property type="entry name" value="Acyl-CoA-binding domain-containing protein 5"/>
    <property type="match status" value="1"/>
</dbReference>
<feature type="domain" description="ACB" evidence="3">
    <location>
        <begin position="2"/>
        <end position="88"/>
    </location>
</feature>
<dbReference type="PROSITE" id="PS51228">
    <property type="entry name" value="ACB_2"/>
    <property type="match status" value="1"/>
</dbReference>
<accession>A0AAN7WUD1</accession>
<evidence type="ECO:0000259" key="3">
    <source>
        <dbReference type="PROSITE" id="PS51228"/>
    </source>
</evidence>
<dbReference type="EMBL" id="JAWIZZ010000006">
    <property type="protein sequence ID" value="KAK5782398.1"/>
    <property type="molecule type" value="Genomic_DNA"/>
</dbReference>
<evidence type="ECO:0000256" key="1">
    <source>
        <dbReference type="ARBA" id="ARBA00005567"/>
    </source>
</evidence>
<gene>
    <name evidence="4" type="ORF">RI543_000335</name>
</gene>